<proteinExistence type="predicted"/>
<evidence type="ECO:0000313" key="2">
    <source>
        <dbReference type="EMBL" id="SLN70092.1"/>
    </source>
</evidence>
<keyword evidence="1" id="KW-1133">Transmembrane helix</keyword>
<organism evidence="2 3">
    <name type="scientific">Roseovarius gaetbuli</name>
    <dbReference type="NCBI Taxonomy" id="1356575"/>
    <lineage>
        <taxon>Bacteria</taxon>
        <taxon>Pseudomonadati</taxon>
        <taxon>Pseudomonadota</taxon>
        <taxon>Alphaproteobacteria</taxon>
        <taxon>Rhodobacterales</taxon>
        <taxon>Roseobacteraceae</taxon>
        <taxon>Roseovarius</taxon>
    </lineage>
</organism>
<keyword evidence="3" id="KW-1185">Reference proteome</keyword>
<sequence length="128" mass="13487">MNRLFDDAVHGAARFARGGACKLLALFMLGLSGYLIGVAGIGFLTVWVFLSLSMALGKGYAALLIGLGLTLLGAGVLALFWRWSKPAPVDVAQSRPAAPQADMDDAPSLIAFTAAFVLARYLTGEKRD</sequence>
<gene>
    <name evidence="2" type="ORF">ROG8370_03327</name>
</gene>
<reference evidence="3" key="1">
    <citation type="submission" date="2017-03" db="EMBL/GenBank/DDBJ databases">
        <authorList>
            <person name="Rodrigo-Torres L."/>
            <person name="Arahal R.D."/>
            <person name="Lucena T."/>
        </authorList>
    </citation>
    <scope>NUCLEOTIDE SEQUENCE [LARGE SCALE GENOMIC DNA]</scope>
    <source>
        <strain evidence="3">CECT 8370</strain>
    </source>
</reference>
<feature type="transmembrane region" description="Helical" evidence="1">
    <location>
        <begin position="62"/>
        <end position="81"/>
    </location>
</feature>
<name>A0A1X7A6J0_9RHOB</name>
<dbReference type="AlphaFoldDB" id="A0A1X7A6J0"/>
<evidence type="ECO:0000313" key="3">
    <source>
        <dbReference type="Proteomes" id="UP000194012"/>
    </source>
</evidence>
<evidence type="ECO:0008006" key="4">
    <source>
        <dbReference type="Google" id="ProtNLM"/>
    </source>
</evidence>
<accession>A0A1X7A6J0</accession>
<dbReference type="EMBL" id="FWFJ01000044">
    <property type="protein sequence ID" value="SLN70092.1"/>
    <property type="molecule type" value="Genomic_DNA"/>
</dbReference>
<keyword evidence="1" id="KW-0812">Transmembrane</keyword>
<feature type="transmembrane region" description="Helical" evidence="1">
    <location>
        <begin position="23"/>
        <end position="50"/>
    </location>
</feature>
<keyword evidence="1" id="KW-0472">Membrane</keyword>
<protein>
    <recommendedName>
        <fullName evidence="4">Holin-X, holin superfamily III</fullName>
    </recommendedName>
</protein>
<dbReference type="Proteomes" id="UP000194012">
    <property type="component" value="Unassembled WGS sequence"/>
</dbReference>
<evidence type="ECO:0000256" key="1">
    <source>
        <dbReference type="SAM" id="Phobius"/>
    </source>
</evidence>